<organism evidence="2 3">
    <name type="scientific">Vibrio aquaticus</name>
    <dbReference type="NCBI Taxonomy" id="2496559"/>
    <lineage>
        <taxon>Bacteria</taxon>
        <taxon>Pseudomonadati</taxon>
        <taxon>Pseudomonadota</taxon>
        <taxon>Gammaproteobacteria</taxon>
        <taxon>Vibrionales</taxon>
        <taxon>Vibrionaceae</taxon>
        <taxon>Vibrio</taxon>
    </lineage>
</organism>
<keyword evidence="3" id="KW-1185">Reference proteome</keyword>
<protein>
    <recommendedName>
        <fullName evidence="4">Methyl-accepting chemotaxis protein</fullName>
    </recommendedName>
</protein>
<sequence>MNQLINAVEQSAHQQRELTSEVSQHIHSIAQAAEHNLEATHTVNDGSNDLKEKVVEFYQLAQRFEEK</sequence>
<proteinExistence type="predicted"/>
<gene>
    <name evidence="2" type="ORF">EJ063_05955</name>
</gene>
<name>A0A3S0P9I9_9VIBR</name>
<reference evidence="2 3" key="1">
    <citation type="submission" date="2018-12" db="EMBL/GenBank/DDBJ databases">
        <title>Vibrio sp. isolated from China Sea.</title>
        <authorList>
            <person name="Li Y."/>
        </authorList>
    </citation>
    <scope>NUCLEOTIDE SEQUENCE [LARGE SCALE GENOMIC DNA]</scope>
    <source>
        <strain evidence="2 3">BEI207</strain>
    </source>
</reference>
<evidence type="ECO:0000313" key="2">
    <source>
        <dbReference type="EMBL" id="RTZ18324.1"/>
    </source>
</evidence>
<feature type="compositionally biased region" description="Polar residues" evidence="1">
    <location>
        <begin position="1"/>
        <end position="13"/>
    </location>
</feature>
<dbReference type="OrthoDB" id="5675566at2"/>
<evidence type="ECO:0000313" key="3">
    <source>
        <dbReference type="Proteomes" id="UP000268973"/>
    </source>
</evidence>
<evidence type="ECO:0008006" key="4">
    <source>
        <dbReference type="Google" id="ProtNLM"/>
    </source>
</evidence>
<dbReference type="AlphaFoldDB" id="A0A3S0P9I9"/>
<accession>A0A3S0P9I9</accession>
<evidence type="ECO:0000256" key="1">
    <source>
        <dbReference type="SAM" id="MobiDB-lite"/>
    </source>
</evidence>
<comment type="caution">
    <text evidence="2">The sequence shown here is derived from an EMBL/GenBank/DDBJ whole genome shotgun (WGS) entry which is preliminary data.</text>
</comment>
<dbReference type="SUPFAM" id="SSF58104">
    <property type="entry name" value="Methyl-accepting chemotaxis protein (MCP) signaling domain"/>
    <property type="match status" value="1"/>
</dbReference>
<feature type="region of interest" description="Disordered" evidence="1">
    <location>
        <begin position="1"/>
        <end position="21"/>
    </location>
</feature>
<dbReference type="Gene3D" id="1.10.287.950">
    <property type="entry name" value="Methyl-accepting chemotaxis protein"/>
    <property type="match status" value="1"/>
</dbReference>
<dbReference type="EMBL" id="RXZH01000001">
    <property type="protein sequence ID" value="RTZ18324.1"/>
    <property type="molecule type" value="Genomic_DNA"/>
</dbReference>
<dbReference type="Proteomes" id="UP000268973">
    <property type="component" value="Unassembled WGS sequence"/>
</dbReference>